<name>A0AAF0A0E3_9BACT</name>
<dbReference type="EC" id="1.7.2.2" evidence="3"/>
<gene>
    <name evidence="12" type="ORF">PXH66_17790</name>
</gene>
<organism evidence="12 13">
    <name type="scientific">Synoicihabitans lomoniglobus</name>
    <dbReference type="NCBI Taxonomy" id="2909285"/>
    <lineage>
        <taxon>Bacteria</taxon>
        <taxon>Pseudomonadati</taxon>
        <taxon>Verrucomicrobiota</taxon>
        <taxon>Opitutia</taxon>
        <taxon>Opitutales</taxon>
        <taxon>Opitutaceae</taxon>
        <taxon>Synoicihabitans</taxon>
    </lineage>
</organism>
<evidence type="ECO:0000256" key="3">
    <source>
        <dbReference type="ARBA" id="ARBA00011887"/>
    </source>
</evidence>
<comment type="catalytic activity">
    <reaction evidence="10">
        <text>6 Fe(III)-[cytochrome c] + NH4(+) + 2 H2O = 6 Fe(II)-[cytochrome c] + nitrite + 8 H(+)</text>
        <dbReference type="Rhea" id="RHEA:13089"/>
        <dbReference type="Rhea" id="RHEA-COMP:10350"/>
        <dbReference type="Rhea" id="RHEA-COMP:14399"/>
        <dbReference type="ChEBI" id="CHEBI:15377"/>
        <dbReference type="ChEBI" id="CHEBI:15378"/>
        <dbReference type="ChEBI" id="CHEBI:16301"/>
        <dbReference type="ChEBI" id="CHEBI:28938"/>
        <dbReference type="ChEBI" id="CHEBI:29033"/>
        <dbReference type="ChEBI" id="CHEBI:29034"/>
        <dbReference type="EC" id="1.7.2.2"/>
    </reaction>
</comment>
<dbReference type="Proteomes" id="UP001218638">
    <property type="component" value="Chromosome"/>
</dbReference>
<evidence type="ECO:0000256" key="7">
    <source>
        <dbReference type="ARBA" id="ARBA00022837"/>
    </source>
</evidence>
<dbReference type="AlphaFoldDB" id="A0AAF0A0E3"/>
<evidence type="ECO:0000313" key="12">
    <source>
        <dbReference type="EMBL" id="WED64192.1"/>
    </source>
</evidence>
<dbReference type="Gene3D" id="1.10.1130.10">
    <property type="entry name" value="Flavocytochrome C3, Chain A"/>
    <property type="match status" value="1"/>
</dbReference>
<dbReference type="GO" id="GO:0019645">
    <property type="term" value="P:anaerobic electron transport chain"/>
    <property type="evidence" value="ECO:0007669"/>
    <property type="project" value="TreeGrafter"/>
</dbReference>
<evidence type="ECO:0000256" key="2">
    <source>
        <dbReference type="ARBA" id="ARBA00009288"/>
    </source>
</evidence>
<reference evidence="12" key="1">
    <citation type="submission" date="2023-03" db="EMBL/GenBank/DDBJ databases">
        <title>Lomoglobus Profundus gen. nov., sp. nov., a novel member of the phylum Verrucomicrobia, isolated from deep-marine sediment of South China Sea.</title>
        <authorList>
            <person name="Ahmad T."/>
            <person name="Ishaq S.E."/>
            <person name="Wang F."/>
        </authorList>
    </citation>
    <scope>NUCLEOTIDE SEQUENCE</scope>
    <source>
        <strain evidence="12">LMO-M01</strain>
    </source>
</reference>
<dbReference type="GO" id="GO:0020037">
    <property type="term" value="F:heme binding"/>
    <property type="evidence" value="ECO:0007669"/>
    <property type="project" value="TreeGrafter"/>
</dbReference>
<dbReference type="Pfam" id="PF02335">
    <property type="entry name" value="Cytochrom_C552"/>
    <property type="match status" value="2"/>
</dbReference>
<feature type="transmembrane region" description="Helical" evidence="11">
    <location>
        <begin position="20"/>
        <end position="43"/>
    </location>
</feature>
<evidence type="ECO:0000256" key="4">
    <source>
        <dbReference type="ARBA" id="ARBA00022617"/>
    </source>
</evidence>
<keyword evidence="6" id="KW-0732">Signal</keyword>
<dbReference type="GO" id="GO:0042279">
    <property type="term" value="F:nitrite reductase (cytochrome, ammonia-forming) activity"/>
    <property type="evidence" value="ECO:0007669"/>
    <property type="project" value="UniProtKB-EC"/>
</dbReference>
<dbReference type="InterPro" id="IPR036280">
    <property type="entry name" value="Multihaem_cyt_sf"/>
</dbReference>
<dbReference type="GO" id="GO:0046872">
    <property type="term" value="F:metal ion binding"/>
    <property type="evidence" value="ECO:0007669"/>
    <property type="project" value="UniProtKB-KW"/>
</dbReference>
<evidence type="ECO:0000256" key="9">
    <source>
        <dbReference type="ARBA" id="ARBA00023004"/>
    </source>
</evidence>
<protein>
    <recommendedName>
        <fullName evidence="3">nitrite reductase (cytochrome; ammonia-forming)</fullName>
        <ecNumber evidence="3">1.7.2.2</ecNumber>
    </recommendedName>
</protein>
<dbReference type="SUPFAM" id="SSF48695">
    <property type="entry name" value="Multiheme cytochromes"/>
    <property type="match status" value="1"/>
</dbReference>
<evidence type="ECO:0000256" key="8">
    <source>
        <dbReference type="ARBA" id="ARBA00023002"/>
    </source>
</evidence>
<dbReference type="RefSeq" id="WP_330931144.1">
    <property type="nucleotide sequence ID" value="NZ_CP119075.1"/>
</dbReference>
<dbReference type="GO" id="GO:0030288">
    <property type="term" value="C:outer membrane-bounded periplasmic space"/>
    <property type="evidence" value="ECO:0007669"/>
    <property type="project" value="TreeGrafter"/>
</dbReference>
<keyword evidence="11" id="KW-1133">Transmembrane helix</keyword>
<keyword evidence="11" id="KW-0472">Membrane</keyword>
<keyword evidence="9" id="KW-0408">Iron</keyword>
<accession>A0AAF0A0E3</accession>
<evidence type="ECO:0000256" key="1">
    <source>
        <dbReference type="ARBA" id="ARBA00004196"/>
    </source>
</evidence>
<dbReference type="PIRSF" id="PIRSF000243">
    <property type="entry name" value="Cyt_c552"/>
    <property type="match status" value="1"/>
</dbReference>
<dbReference type="CDD" id="cd00548">
    <property type="entry name" value="NrfA-like"/>
    <property type="match status" value="1"/>
</dbReference>
<keyword evidence="5" id="KW-0479">Metal-binding</keyword>
<sequence>MSAPSIPPTPSPHRRRRFTLPVVVMIGTAVVTFGIAAVLITIFEHQQEARTPFVRLAEVSETSTDPEPWGMNWPYQYDTYKRTVDSEHTEHGGSSAMSQSKLDAQPWLKRLYAGYAFSIDYRELRGHAYMLHDQEVTERVTKRTQSGACLHCHASIAPTYRRLGLESFGQDASPAALAADFNWPAVMEGFRVASTMDYTTAHAELLKTPDTAPTPGHATDPTDPHALSEAHPVSCIDCHDPKTMQLRITRPGFVNGIAALARSADPVPHLPSVERWRRGNRKQPYDPNIDASRREMRSFVCGQCHVEYYCASKETLFFPWENGLKAEQIETTYDNHSFPDGTAFFDYKHGETGAPTYKAQHPEFELWSQGIHARSGVSCTDCHMPYERQGAMKVSSHWVRSPMLNLNNSCQTCHNVDADELVEKVATIQNRTRSLIERAAAAMTQMIDAIREAQAAGISNQDLKTLHELQRKAMWRLDFISSENSAGFHADQEAARILAESIDYSRQAQVLAVILRAPAAPTVDAPTTGVQGVTPTERPKDI</sequence>
<evidence type="ECO:0000313" key="13">
    <source>
        <dbReference type="Proteomes" id="UP001218638"/>
    </source>
</evidence>
<comment type="similarity">
    <text evidence="2">Belongs to the cytochrome c-552 family.</text>
</comment>
<dbReference type="PANTHER" id="PTHR30633">
    <property type="entry name" value="CYTOCHROME C-552 RESPIRATORY NITRITE REDUCTASE"/>
    <property type="match status" value="1"/>
</dbReference>
<evidence type="ECO:0000256" key="10">
    <source>
        <dbReference type="ARBA" id="ARBA00049131"/>
    </source>
</evidence>
<keyword evidence="11" id="KW-0812">Transmembrane</keyword>
<keyword evidence="7" id="KW-0106">Calcium</keyword>
<evidence type="ECO:0000256" key="5">
    <source>
        <dbReference type="ARBA" id="ARBA00022723"/>
    </source>
</evidence>
<keyword evidence="8" id="KW-0560">Oxidoreductase</keyword>
<dbReference type="InterPro" id="IPR003321">
    <property type="entry name" value="Cyt_c552"/>
</dbReference>
<evidence type="ECO:0000256" key="11">
    <source>
        <dbReference type="SAM" id="Phobius"/>
    </source>
</evidence>
<dbReference type="PANTHER" id="PTHR30633:SF0">
    <property type="entry name" value="CYTOCHROME C-552"/>
    <property type="match status" value="1"/>
</dbReference>
<comment type="subcellular location">
    <subcellularLocation>
        <location evidence="1">Cell envelope</location>
    </subcellularLocation>
</comment>
<dbReference type="EMBL" id="CP119075">
    <property type="protein sequence ID" value="WED64192.1"/>
    <property type="molecule type" value="Genomic_DNA"/>
</dbReference>
<keyword evidence="13" id="KW-1185">Reference proteome</keyword>
<evidence type="ECO:0000256" key="6">
    <source>
        <dbReference type="ARBA" id="ARBA00022729"/>
    </source>
</evidence>
<dbReference type="KEGG" id="slom:PXH66_17790"/>
<proteinExistence type="inferred from homology"/>
<keyword evidence="4" id="KW-0349">Heme</keyword>
<dbReference type="Gene3D" id="1.20.140.10">
    <property type="entry name" value="Butyryl-CoA Dehydrogenase, subunit A, domain 3"/>
    <property type="match status" value="1"/>
</dbReference>